<accession>A0A0F9MUI9</accession>
<evidence type="ECO:0000313" key="1">
    <source>
        <dbReference type="EMBL" id="KKN03072.1"/>
    </source>
</evidence>
<gene>
    <name evidence="1" type="ORF">LCGC14_1111280</name>
</gene>
<sequence length="176" mass="18452">MASPTIAAITTYDHQKVGAYTTGAVRELWIGIRGLSAASDQDAGGNDHLYYLLNPFPQDMVIMNALAVITTLDAQDGDIDVGLANDAVGTSSAAEVIDSLVNTATGVFECTVAQAIAGTGAKGIWRKEGTSTDSYLTWKQATDADVSALQWHLFLQLIPYEDLIGGEGTQAAVTVA</sequence>
<comment type="caution">
    <text evidence="1">The sequence shown here is derived from an EMBL/GenBank/DDBJ whole genome shotgun (WGS) entry which is preliminary data.</text>
</comment>
<proteinExistence type="predicted"/>
<name>A0A0F9MUI9_9ZZZZ</name>
<protein>
    <submittedName>
        <fullName evidence="1">Uncharacterized protein</fullName>
    </submittedName>
</protein>
<dbReference type="EMBL" id="LAZR01005075">
    <property type="protein sequence ID" value="KKN03072.1"/>
    <property type="molecule type" value="Genomic_DNA"/>
</dbReference>
<organism evidence="1">
    <name type="scientific">marine sediment metagenome</name>
    <dbReference type="NCBI Taxonomy" id="412755"/>
    <lineage>
        <taxon>unclassified sequences</taxon>
        <taxon>metagenomes</taxon>
        <taxon>ecological metagenomes</taxon>
    </lineage>
</organism>
<reference evidence="1" key="1">
    <citation type="journal article" date="2015" name="Nature">
        <title>Complex archaea that bridge the gap between prokaryotes and eukaryotes.</title>
        <authorList>
            <person name="Spang A."/>
            <person name="Saw J.H."/>
            <person name="Jorgensen S.L."/>
            <person name="Zaremba-Niedzwiedzka K."/>
            <person name="Martijn J."/>
            <person name="Lind A.E."/>
            <person name="van Eijk R."/>
            <person name="Schleper C."/>
            <person name="Guy L."/>
            <person name="Ettema T.J."/>
        </authorList>
    </citation>
    <scope>NUCLEOTIDE SEQUENCE</scope>
</reference>
<dbReference type="AlphaFoldDB" id="A0A0F9MUI9"/>